<dbReference type="PANTHER" id="PTHR35186">
    <property type="entry name" value="ANK_REP_REGION DOMAIN-CONTAINING PROTEIN"/>
    <property type="match status" value="1"/>
</dbReference>
<dbReference type="EMBL" id="JAAOAR010001263">
    <property type="protein sequence ID" value="KAF5569139.1"/>
    <property type="molecule type" value="Genomic_DNA"/>
</dbReference>
<gene>
    <name evidence="2" type="ORF">FPANT_13977</name>
</gene>
<evidence type="ECO:0000256" key="1">
    <source>
        <dbReference type="SAM" id="SignalP"/>
    </source>
</evidence>
<reference evidence="2 3" key="1">
    <citation type="submission" date="2020-05" db="EMBL/GenBank/DDBJ databases">
        <title>Identification and distribution of gene clusters putatively required for synthesis of sphingolipid metabolism inhibitors in phylogenetically diverse species of the filamentous fungus Fusarium.</title>
        <authorList>
            <person name="Kim H.-S."/>
            <person name="Busman M."/>
            <person name="Brown D.W."/>
            <person name="Divon H."/>
            <person name="Uhlig S."/>
            <person name="Proctor R.H."/>
        </authorList>
    </citation>
    <scope>NUCLEOTIDE SEQUENCE [LARGE SCALE GENOMIC DNA]</scope>
    <source>
        <strain evidence="2 3">NRRL 25211</strain>
    </source>
</reference>
<feature type="chain" id="PRO_5035003109" evidence="1">
    <location>
        <begin position="21"/>
        <end position="139"/>
    </location>
</feature>
<name>A0A8H5NKR5_9HYPO</name>
<proteinExistence type="predicted"/>
<protein>
    <submittedName>
        <fullName evidence="2">Uncharacterized protein</fullName>
    </submittedName>
</protein>
<comment type="caution">
    <text evidence="2">The sequence shown here is derived from an EMBL/GenBank/DDBJ whole genome shotgun (WGS) entry which is preliminary data.</text>
</comment>
<dbReference type="PANTHER" id="PTHR35186:SF4">
    <property type="entry name" value="PRION-INHIBITION AND PROPAGATION HELO DOMAIN-CONTAINING PROTEIN"/>
    <property type="match status" value="1"/>
</dbReference>
<keyword evidence="1" id="KW-0732">Signal</keyword>
<organism evidence="2 3">
    <name type="scientific">Fusarium pseudoanthophilum</name>
    <dbReference type="NCBI Taxonomy" id="48495"/>
    <lineage>
        <taxon>Eukaryota</taxon>
        <taxon>Fungi</taxon>
        <taxon>Dikarya</taxon>
        <taxon>Ascomycota</taxon>
        <taxon>Pezizomycotina</taxon>
        <taxon>Sordariomycetes</taxon>
        <taxon>Hypocreomycetidae</taxon>
        <taxon>Hypocreales</taxon>
        <taxon>Nectriaceae</taxon>
        <taxon>Fusarium</taxon>
        <taxon>Fusarium fujikuroi species complex</taxon>
    </lineage>
</organism>
<dbReference type="Proteomes" id="UP000544095">
    <property type="component" value="Unassembled WGS sequence"/>
</dbReference>
<evidence type="ECO:0000313" key="3">
    <source>
        <dbReference type="Proteomes" id="UP000544095"/>
    </source>
</evidence>
<evidence type="ECO:0000313" key="2">
    <source>
        <dbReference type="EMBL" id="KAF5569139.1"/>
    </source>
</evidence>
<sequence length="139" mass="15530">MSGFEVAGIVLGALPLLISALSAYKANKSTISVWKKYRGLLDDLIHELKTHKTLYYLNILSLLREARVPEVLRYSDPTEEQCLQILEGSRAGAHVDDFLGHLYPQFLEILQRYKTDLKEVASGLSNISRPKNASALAET</sequence>
<feature type="signal peptide" evidence="1">
    <location>
        <begin position="1"/>
        <end position="20"/>
    </location>
</feature>
<accession>A0A8H5NKR5</accession>
<keyword evidence="3" id="KW-1185">Reference proteome</keyword>
<dbReference type="AlphaFoldDB" id="A0A8H5NKR5"/>